<name>A0A2Z5T8M7_9GAMM</name>
<sequence length="262" mass="30969">MLNKKILIIDTIPHIYKLYYGLILKNKININYAINIIIKKIMNSINNINYIIFVFDNHNINYRKIIFKKYKINRKKCSTNFIYLINLFKKKLYLKNINVISIPNIEADDIIGTISKHCERNNFKIFISTYDKDIYQLINDNIKVIDIYNKVIIDDNFIFNKYKIKSKFMIDYISLIGDISDNIKGVFGIGKKISSILINEIGDINLIYKNIKKIYNINKINNSNFVINNLIKYKNNVIKAYNLIKINTDIFTGYKISDFKLK</sequence>
<dbReference type="Gene3D" id="1.10.150.20">
    <property type="entry name" value="5' to 3' exonuclease, C-terminal subdomain"/>
    <property type="match status" value="1"/>
</dbReference>
<keyword evidence="5" id="KW-1185">Reference proteome</keyword>
<dbReference type="PANTHER" id="PTHR42646">
    <property type="entry name" value="FLAP ENDONUCLEASE XNI"/>
    <property type="match status" value="1"/>
</dbReference>
<dbReference type="KEGG" id="eor:NARRFE1_00240"/>
<dbReference type="Gene3D" id="3.40.50.1010">
    <property type="entry name" value="5'-nuclease"/>
    <property type="match status" value="1"/>
</dbReference>
<dbReference type="Pfam" id="PF01367">
    <property type="entry name" value="5_3_exonuc"/>
    <property type="match status" value="1"/>
</dbReference>
<organism evidence="4 5">
    <name type="scientific">endosymbiont of Rhynchophorus ferrugineus</name>
    <dbReference type="NCBI Taxonomy" id="1972133"/>
    <lineage>
        <taxon>Bacteria</taxon>
        <taxon>Pseudomonadati</taxon>
        <taxon>Pseudomonadota</taxon>
        <taxon>Gammaproteobacteria</taxon>
        <taxon>Candidatus Nardonella</taxon>
    </lineage>
</organism>
<keyword evidence="2" id="KW-0378">Hydrolase</keyword>
<evidence type="ECO:0000259" key="3">
    <source>
        <dbReference type="SMART" id="SM00475"/>
    </source>
</evidence>
<accession>A0A2Z5T8M7</accession>
<proteinExistence type="predicted"/>
<dbReference type="GO" id="GO:0033567">
    <property type="term" value="P:DNA replication, Okazaki fragment processing"/>
    <property type="evidence" value="ECO:0007669"/>
    <property type="project" value="InterPro"/>
</dbReference>
<dbReference type="PANTHER" id="PTHR42646:SF2">
    <property type="entry name" value="5'-3' EXONUCLEASE FAMILY PROTEIN"/>
    <property type="match status" value="1"/>
</dbReference>
<dbReference type="InterPro" id="IPR002421">
    <property type="entry name" value="5-3_exonuclease"/>
</dbReference>
<reference evidence="4 5" key="1">
    <citation type="journal article" date="2017" name="Proc. Natl. Acad. Sci. U.S.A.">
        <title>Small genome symbiont underlies cuticle hardness in beetles.</title>
        <authorList>
            <person name="Anbutsu H."/>
            <person name="Moriyama M."/>
            <person name="Nikoh N."/>
            <person name="Hosokawa T."/>
            <person name="Futahashi R."/>
            <person name="Tanahashi M."/>
            <person name="Meng X.Y."/>
            <person name="Kuriwada T."/>
            <person name="Mori N."/>
            <person name="Oshima K."/>
            <person name="Hattori M."/>
            <person name="Fujie M."/>
            <person name="Satoh N."/>
            <person name="Maeda T."/>
            <person name="Shigenobu S."/>
            <person name="Koga R."/>
            <person name="Fukatsu T."/>
        </authorList>
    </citation>
    <scope>NUCLEOTIDE SEQUENCE [LARGE SCALE GENOMIC DNA]</scope>
    <source>
        <strain evidence="4">NARRFE1</strain>
    </source>
</reference>
<dbReference type="InterPro" id="IPR020045">
    <property type="entry name" value="DNA_polI_H3TH"/>
</dbReference>
<gene>
    <name evidence="4" type="primary">polA</name>
    <name evidence="4" type="ORF">NARRFE1_00240</name>
</gene>
<dbReference type="RefSeq" id="WP_148708337.1">
    <property type="nucleotide sequence ID" value="NZ_AP018161.1"/>
</dbReference>
<evidence type="ECO:0000256" key="2">
    <source>
        <dbReference type="ARBA" id="ARBA00022801"/>
    </source>
</evidence>
<dbReference type="Pfam" id="PF02739">
    <property type="entry name" value="5_3_exonuc_N"/>
    <property type="match status" value="1"/>
</dbReference>
<dbReference type="GO" id="GO:0017108">
    <property type="term" value="F:5'-flap endonuclease activity"/>
    <property type="evidence" value="ECO:0007669"/>
    <property type="project" value="InterPro"/>
</dbReference>
<dbReference type="GO" id="GO:0003677">
    <property type="term" value="F:DNA binding"/>
    <property type="evidence" value="ECO:0007669"/>
    <property type="project" value="InterPro"/>
</dbReference>
<dbReference type="OrthoDB" id="9806424at2"/>
<feature type="domain" description="5'-3' exonuclease" evidence="3">
    <location>
        <begin position="4"/>
        <end position="262"/>
    </location>
</feature>
<dbReference type="EMBL" id="AP018161">
    <property type="protein sequence ID" value="BBA84986.1"/>
    <property type="molecule type" value="Genomic_DNA"/>
</dbReference>
<dbReference type="InterPro" id="IPR038969">
    <property type="entry name" value="FEN"/>
</dbReference>
<evidence type="ECO:0000313" key="4">
    <source>
        <dbReference type="EMBL" id="BBA84986.1"/>
    </source>
</evidence>
<dbReference type="Proteomes" id="UP000289537">
    <property type="component" value="Chromosome"/>
</dbReference>
<dbReference type="InterPro" id="IPR029060">
    <property type="entry name" value="PIN-like_dom_sf"/>
</dbReference>
<dbReference type="InterPro" id="IPR036279">
    <property type="entry name" value="5-3_exonuclease_C_sf"/>
</dbReference>
<evidence type="ECO:0000313" key="5">
    <source>
        <dbReference type="Proteomes" id="UP000289537"/>
    </source>
</evidence>
<dbReference type="InterPro" id="IPR020046">
    <property type="entry name" value="5-3_exonucl_a-hlix_arch_N"/>
</dbReference>
<dbReference type="SUPFAM" id="SSF47807">
    <property type="entry name" value="5' to 3' exonuclease, C-terminal subdomain"/>
    <property type="match status" value="1"/>
</dbReference>
<dbReference type="GO" id="GO:0008409">
    <property type="term" value="F:5'-3' exonuclease activity"/>
    <property type="evidence" value="ECO:0007669"/>
    <property type="project" value="InterPro"/>
</dbReference>
<evidence type="ECO:0000256" key="1">
    <source>
        <dbReference type="ARBA" id="ARBA00022722"/>
    </source>
</evidence>
<protein>
    <submittedName>
        <fullName evidence="4">DNA polymerase I</fullName>
    </submittedName>
</protein>
<dbReference type="AlphaFoldDB" id="A0A2Z5T8M7"/>
<dbReference type="SMART" id="SM00475">
    <property type="entry name" value="53EXOc"/>
    <property type="match status" value="1"/>
</dbReference>
<dbReference type="SUPFAM" id="SSF88723">
    <property type="entry name" value="PIN domain-like"/>
    <property type="match status" value="1"/>
</dbReference>
<keyword evidence="1" id="KW-0540">Nuclease</keyword>